<feature type="compositionally biased region" description="Polar residues" evidence="1">
    <location>
        <begin position="69"/>
        <end position="78"/>
    </location>
</feature>
<feature type="region of interest" description="Disordered" evidence="1">
    <location>
        <begin position="56"/>
        <end position="96"/>
    </location>
</feature>
<evidence type="ECO:0000256" key="1">
    <source>
        <dbReference type="SAM" id="MobiDB-lite"/>
    </source>
</evidence>
<keyword evidence="3" id="KW-1185">Reference proteome</keyword>
<sequence>MDRSIGFPPKIVMPHTDPGSLRLRSLEESTPSFLAPQQQLLPFAVCRRVTSAQDPQLLSQQHRGHLLDTGSTFQSSNALPPISSPVDDISASDGTK</sequence>
<dbReference type="AlphaFoldDB" id="A0A091E2N0"/>
<name>A0A091E2N0_FUKDA</name>
<evidence type="ECO:0000313" key="3">
    <source>
        <dbReference type="Proteomes" id="UP000028990"/>
    </source>
</evidence>
<proteinExistence type="predicted"/>
<reference evidence="2 3" key="1">
    <citation type="submission" date="2013-11" db="EMBL/GenBank/DDBJ databases">
        <title>The Damaraland mole rat (Fukomys damarensis) genome and evolution of African mole rats.</title>
        <authorList>
            <person name="Gladyshev V.N."/>
            <person name="Fang X."/>
        </authorList>
    </citation>
    <scope>NUCLEOTIDE SEQUENCE [LARGE SCALE GENOMIC DNA]</scope>
    <source>
        <tissue evidence="2">Liver</tissue>
    </source>
</reference>
<dbReference type="Proteomes" id="UP000028990">
    <property type="component" value="Unassembled WGS sequence"/>
</dbReference>
<evidence type="ECO:0000313" key="2">
    <source>
        <dbReference type="EMBL" id="KFO36968.1"/>
    </source>
</evidence>
<gene>
    <name evidence="2" type="ORF">H920_01615</name>
</gene>
<protein>
    <submittedName>
        <fullName evidence="2">Uncharacterized protein</fullName>
    </submittedName>
</protein>
<accession>A0A091E2N0</accession>
<dbReference type="EMBL" id="KN121161">
    <property type="protein sequence ID" value="KFO36968.1"/>
    <property type="molecule type" value="Genomic_DNA"/>
</dbReference>
<organism evidence="2 3">
    <name type="scientific">Fukomys damarensis</name>
    <name type="common">Damaraland mole rat</name>
    <name type="synonym">Cryptomys damarensis</name>
    <dbReference type="NCBI Taxonomy" id="885580"/>
    <lineage>
        <taxon>Eukaryota</taxon>
        <taxon>Metazoa</taxon>
        <taxon>Chordata</taxon>
        <taxon>Craniata</taxon>
        <taxon>Vertebrata</taxon>
        <taxon>Euteleostomi</taxon>
        <taxon>Mammalia</taxon>
        <taxon>Eutheria</taxon>
        <taxon>Euarchontoglires</taxon>
        <taxon>Glires</taxon>
        <taxon>Rodentia</taxon>
        <taxon>Hystricomorpha</taxon>
        <taxon>Bathyergidae</taxon>
        <taxon>Fukomys</taxon>
    </lineage>
</organism>